<sequence>MRRRLLPSLTALRTFEAVARCMSFTEAAGELNVTQSAASRQVRILEEYVGGPLFMRTRGRLELTEEGRVYAAELKEALDRMELATLQAMAFERGGGVLRIGVLPTFGTRWLIPRLSRFAKAHPKITLNLNAGDGDVDFSAQGIDLAIRFGDGHWPDAVSYRLGLREDMVVVCAPELLTRGIDPEDPASLRDHVLLQHTTRPLAWAQWLRDAGLGDLDPNGPSFEHFFMLIQAAVAGLGVALLPRFLIDDELRTGALMVPFARNTIYDGGYYLICPTARRDLSKIRAFRDWLLEESLSPSAVELP</sequence>
<evidence type="ECO:0000256" key="2">
    <source>
        <dbReference type="ARBA" id="ARBA00023015"/>
    </source>
</evidence>
<evidence type="ECO:0000256" key="3">
    <source>
        <dbReference type="ARBA" id="ARBA00023125"/>
    </source>
</evidence>
<dbReference type="PANTHER" id="PTHR30537">
    <property type="entry name" value="HTH-TYPE TRANSCRIPTIONAL REGULATOR"/>
    <property type="match status" value="1"/>
</dbReference>
<dbReference type="OrthoDB" id="9813056at2"/>
<dbReference type="PROSITE" id="PS50931">
    <property type="entry name" value="HTH_LYSR"/>
    <property type="match status" value="1"/>
</dbReference>
<evidence type="ECO:0000313" key="7">
    <source>
        <dbReference type="Proteomes" id="UP000321250"/>
    </source>
</evidence>
<dbReference type="EMBL" id="VOQR01000001">
    <property type="protein sequence ID" value="TXC70193.1"/>
    <property type="molecule type" value="Genomic_DNA"/>
</dbReference>
<dbReference type="InterPro" id="IPR036388">
    <property type="entry name" value="WH-like_DNA-bd_sf"/>
</dbReference>
<dbReference type="FunFam" id="1.10.10.10:FF:000001">
    <property type="entry name" value="LysR family transcriptional regulator"/>
    <property type="match status" value="1"/>
</dbReference>
<dbReference type="FunFam" id="3.40.190.10:FF:000017">
    <property type="entry name" value="Glycine cleavage system transcriptional activator"/>
    <property type="match status" value="1"/>
</dbReference>
<dbReference type="AlphaFoldDB" id="A0A5C6UBM1"/>
<dbReference type="InterPro" id="IPR000847">
    <property type="entry name" value="LysR_HTH_N"/>
</dbReference>
<evidence type="ECO:0000256" key="4">
    <source>
        <dbReference type="ARBA" id="ARBA00023163"/>
    </source>
</evidence>
<dbReference type="GO" id="GO:0043565">
    <property type="term" value="F:sequence-specific DNA binding"/>
    <property type="evidence" value="ECO:0007669"/>
    <property type="project" value="TreeGrafter"/>
</dbReference>
<dbReference type="RefSeq" id="WP_147080155.1">
    <property type="nucleotide sequence ID" value="NZ_VOQR01000001.1"/>
</dbReference>
<evidence type="ECO:0000259" key="5">
    <source>
        <dbReference type="PROSITE" id="PS50931"/>
    </source>
</evidence>
<proteinExistence type="inferred from homology"/>
<organism evidence="6 7">
    <name type="scientific">Sphingomonas ginsenosidivorax</name>
    <dbReference type="NCBI Taxonomy" id="862135"/>
    <lineage>
        <taxon>Bacteria</taxon>
        <taxon>Pseudomonadati</taxon>
        <taxon>Pseudomonadota</taxon>
        <taxon>Alphaproteobacteria</taxon>
        <taxon>Sphingomonadales</taxon>
        <taxon>Sphingomonadaceae</taxon>
        <taxon>Sphingomonas</taxon>
    </lineage>
</organism>
<dbReference type="GO" id="GO:0003700">
    <property type="term" value="F:DNA-binding transcription factor activity"/>
    <property type="evidence" value="ECO:0007669"/>
    <property type="project" value="InterPro"/>
</dbReference>
<dbReference type="SUPFAM" id="SSF53850">
    <property type="entry name" value="Periplasmic binding protein-like II"/>
    <property type="match status" value="1"/>
</dbReference>
<accession>A0A5C6UBM1</accession>
<dbReference type="InterPro" id="IPR005119">
    <property type="entry name" value="LysR_subst-bd"/>
</dbReference>
<keyword evidence="7" id="KW-1185">Reference proteome</keyword>
<feature type="domain" description="HTH lysR-type" evidence="5">
    <location>
        <begin position="7"/>
        <end position="64"/>
    </location>
</feature>
<keyword evidence="3" id="KW-0238">DNA-binding</keyword>
<reference evidence="6 7" key="1">
    <citation type="journal article" date="2013" name="Antonie Van Leeuwenhoek">
        <title>Sphingomonas ginsenosidivorax sp. nov., with the ability to transform ginsenosides.</title>
        <authorList>
            <person name="Jin X.F."/>
            <person name="Kim J.K."/>
            <person name="Liu Q.M."/>
            <person name="Kang M.S."/>
            <person name="He D."/>
            <person name="Jin F.X."/>
            <person name="Kim S.C."/>
            <person name="Im W.T."/>
        </authorList>
    </citation>
    <scope>NUCLEOTIDE SEQUENCE [LARGE SCALE GENOMIC DNA]</scope>
    <source>
        <strain evidence="6 7">KHI67</strain>
    </source>
</reference>
<dbReference type="NCBIfam" id="NF008352">
    <property type="entry name" value="PRK11139.1"/>
    <property type="match status" value="1"/>
</dbReference>
<evidence type="ECO:0000256" key="1">
    <source>
        <dbReference type="ARBA" id="ARBA00009437"/>
    </source>
</evidence>
<dbReference type="Gene3D" id="1.10.10.10">
    <property type="entry name" value="Winged helix-like DNA-binding domain superfamily/Winged helix DNA-binding domain"/>
    <property type="match status" value="1"/>
</dbReference>
<evidence type="ECO:0000313" key="6">
    <source>
        <dbReference type="EMBL" id="TXC70193.1"/>
    </source>
</evidence>
<dbReference type="InterPro" id="IPR058163">
    <property type="entry name" value="LysR-type_TF_proteobact-type"/>
</dbReference>
<dbReference type="Proteomes" id="UP000321250">
    <property type="component" value="Unassembled WGS sequence"/>
</dbReference>
<dbReference type="Pfam" id="PF03466">
    <property type="entry name" value="LysR_substrate"/>
    <property type="match status" value="1"/>
</dbReference>
<keyword evidence="2" id="KW-0805">Transcription regulation</keyword>
<dbReference type="Gene3D" id="3.40.190.10">
    <property type="entry name" value="Periplasmic binding protein-like II"/>
    <property type="match status" value="2"/>
</dbReference>
<dbReference type="GO" id="GO:0006351">
    <property type="term" value="P:DNA-templated transcription"/>
    <property type="evidence" value="ECO:0007669"/>
    <property type="project" value="TreeGrafter"/>
</dbReference>
<comment type="caution">
    <text evidence="6">The sequence shown here is derived from an EMBL/GenBank/DDBJ whole genome shotgun (WGS) entry which is preliminary data.</text>
</comment>
<dbReference type="SUPFAM" id="SSF46785">
    <property type="entry name" value="Winged helix' DNA-binding domain"/>
    <property type="match status" value="1"/>
</dbReference>
<dbReference type="Pfam" id="PF00126">
    <property type="entry name" value="HTH_1"/>
    <property type="match status" value="1"/>
</dbReference>
<dbReference type="InterPro" id="IPR036390">
    <property type="entry name" value="WH_DNA-bd_sf"/>
</dbReference>
<dbReference type="PRINTS" id="PR00039">
    <property type="entry name" value="HTHLYSR"/>
</dbReference>
<name>A0A5C6UBM1_9SPHN</name>
<dbReference type="PANTHER" id="PTHR30537:SF26">
    <property type="entry name" value="GLYCINE CLEAVAGE SYSTEM TRANSCRIPTIONAL ACTIVATOR"/>
    <property type="match status" value="1"/>
</dbReference>
<protein>
    <submittedName>
        <fullName evidence="6">Transcriptional regulator GcvA</fullName>
    </submittedName>
</protein>
<comment type="similarity">
    <text evidence="1">Belongs to the LysR transcriptional regulatory family.</text>
</comment>
<gene>
    <name evidence="6" type="primary">gcvA</name>
    <name evidence="6" type="ORF">FSB78_03965</name>
</gene>
<keyword evidence="4" id="KW-0804">Transcription</keyword>